<dbReference type="InterPro" id="IPR050300">
    <property type="entry name" value="GDXG_lipolytic_enzyme"/>
</dbReference>
<evidence type="ECO:0000313" key="3">
    <source>
        <dbReference type="EMBL" id="MEQ2472077.1"/>
    </source>
</evidence>
<protein>
    <submittedName>
        <fullName evidence="3">Alpha/beta hydrolase</fullName>
    </submittedName>
</protein>
<dbReference type="InterPro" id="IPR029058">
    <property type="entry name" value="AB_hydrolase_fold"/>
</dbReference>
<proteinExistence type="predicted"/>
<reference evidence="3 4" key="1">
    <citation type="submission" date="2024-03" db="EMBL/GenBank/DDBJ databases">
        <title>Human intestinal bacterial collection.</title>
        <authorList>
            <person name="Pauvert C."/>
            <person name="Hitch T.C.A."/>
            <person name="Clavel T."/>
        </authorList>
    </citation>
    <scope>NUCLEOTIDE SEQUENCE [LARGE SCALE GENOMIC DNA]</scope>
    <source>
        <strain evidence="3 4">CLA-AA-H132</strain>
    </source>
</reference>
<dbReference type="PANTHER" id="PTHR48081:SF13">
    <property type="entry name" value="ALPHA_BETA HYDROLASE"/>
    <property type="match status" value="1"/>
</dbReference>
<sequence>MELRSENERWSIPAPDMEASPLTAEGMRELEADFSKVKIVKYIRDVEFANINGVSLKLQLLLPSTVGDGEKRPLVLFIRGSAWQKQSVVPGIPQLVEMARRGFIVASVEYRPAPGFHFPTQSDDGWLALEFLREHAEELGWDTDKLAAWGSSSGAHTALLMAMMPEYRERSLRIGAVVDYYGPAYLPAMIDYHSTSTEHLDELLGVPVKEHLDLAEKASPVSYLEGETPAVLILHGDKDKSCSFEQSVILYRRMREAGKDATMYRMHNAAHGGSPFWTPQVLDIVEAFLCEKLNWKKA</sequence>
<accession>A0ABV1FFA0</accession>
<dbReference type="InterPro" id="IPR049492">
    <property type="entry name" value="BD-FAE-like_dom"/>
</dbReference>
<evidence type="ECO:0000259" key="2">
    <source>
        <dbReference type="Pfam" id="PF20434"/>
    </source>
</evidence>
<dbReference type="Proteomes" id="UP001438008">
    <property type="component" value="Unassembled WGS sequence"/>
</dbReference>
<dbReference type="SUPFAM" id="SSF53474">
    <property type="entry name" value="alpha/beta-Hydrolases"/>
    <property type="match status" value="1"/>
</dbReference>
<dbReference type="PANTHER" id="PTHR48081">
    <property type="entry name" value="AB HYDROLASE SUPERFAMILY PROTEIN C4A8.06C"/>
    <property type="match status" value="1"/>
</dbReference>
<comment type="caution">
    <text evidence="3">The sequence shown here is derived from an EMBL/GenBank/DDBJ whole genome shotgun (WGS) entry which is preliminary data.</text>
</comment>
<name>A0ABV1FFA0_9FIRM</name>
<dbReference type="GO" id="GO:0016787">
    <property type="term" value="F:hydrolase activity"/>
    <property type="evidence" value="ECO:0007669"/>
    <property type="project" value="UniProtKB-KW"/>
</dbReference>
<gene>
    <name evidence="3" type="ORF">WMO29_06180</name>
</gene>
<evidence type="ECO:0000256" key="1">
    <source>
        <dbReference type="ARBA" id="ARBA00022801"/>
    </source>
</evidence>
<feature type="domain" description="BD-FAE-like" evidence="2">
    <location>
        <begin position="69"/>
        <end position="253"/>
    </location>
</feature>
<dbReference type="EMBL" id="JBBMFE010000004">
    <property type="protein sequence ID" value="MEQ2472077.1"/>
    <property type="molecule type" value="Genomic_DNA"/>
</dbReference>
<dbReference type="RefSeq" id="WP_349164195.1">
    <property type="nucleotide sequence ID" value="NZ_JBBMFE010000004.1"/>
</dbReference>
<keyword evidence="4" id="KW-1185">Reference proteome</keyword>
<evidence type="ECO:0000313" key="4">
    <source>
        <dbReference type="Proteomes" id="UP001438008"/>
    </source>
</evidence>
<dbReference type="Pfam" id="PF20434">
    <property type="entry name" value="BD-FAE"/>
    <property type="match status" value="1"/>
</dbReference>
<dbReference type="Gene3D" id="3.40.50.1820">
    <property type="entry name" value="alpha/beta hydrolase"/>
    <property type="match status" value="1"/>
</dbReference>
<keyword evidence="1 3" id="KW-0378">Hydrolase</keyword>
<organism evidence="3 4">
    <name type="scientific">Laedolimicola intestinihominis</name>
    <dbReference type="NCBI Taxonomy" id="3133166"/>
    <lineage>
        <taxon>Bacteria</taxon>
        <taxon>Bacillati</taxon>
        <taxon>Bacillota</taxon>
        <taxon>Clostridia</taxon>
        <taxon>Lachnospirales</taxon>
        <taxon>Lachnospiraceae</taxon>
        <taxon>Laedolimicola</taxon>
    </lineage>
</organism>